<dbReference type="PROSITE" id="PS00383">
    <property type="entry name" value="TYR_PHOSPHATASE_1"/>
    <property type="match status" value="1"/>
</dbReference>
<comment type="caution">
    <text evidence="4">The sequence shown here is derived from an EMBL/GenBank/DDBJ whole genome shotgun (WGS) entry which is preliminary data.</text>
</comment>
<dbReference type="SUPFAM" id="SSF52799">
    <property type="entry name" value="(Phosphotyrosine protein) phosphatases II"/>
    <property type="match status" value="1"/>
</dbReference>
<dbReference type="GO" id="GO:0004484">
    <property type="term" value="F:mRNA guanylyltransferase activity"/>
    <property type="evidence" value="ECO:0007669"/>
    <property type="project" value="TreeGrafter"/>
</dbReference>
<feature type="chain" id="PRO_5034168054" description="Tyrosine specific protein phosphatases domain-containing protein" evidence="2">
    <location>
        <begin position="30"/>
        <end position="696"/>
    </location>
</feature>
<dbReference type="InterPro" id="IPR016130">
    <property type="entry name" value="Tyr_Pase_AS"/>
</dbReference>
<dbReference type="Pfam" id="PF12697">
    <property type="entry name" value="Abhydrolase_6"/>
    <property type="match status" value="1"/>
</dbReference>
<dbReference type="GO" id="GO:0006370">
    <property type="term" value="P:7-methylguanosine mRNA capping"/>
    <property type="evidence" value="ECO:0007669"/>
    <property type="project" value="TreeGrafter"/>
</dbReference>
<dbReference type="Gene3D" id="3.40.50.1820">
    <property type="entry name" value="alpha/beta hydrolase"/>
    <property type="match status" value="1"/>
</dbReference>
<evidence type="ECO:0000256" key="2">
    <source>
        <dbReference type="SAM" id="SignalP"/>
    </source>
</evidence>
<gene>
    <name evidence="4" type="ORF">HETSPECPRED_001299</name>
</gene>
<dbReference type="InterPro" id="IPR051029">
    <property type="entry name" value="mRNA_Capping_Enz/RNA_Phosphat"/>
</dbReference>
<dbReference type="EMBL" id="CAJPDS010000012">
    <property type="protein sequence ID" value="CAF9913032.1"/>
    <property type="molecule type" value="Genomic_DNA"/>
</dbReference>
<dbReference type="InterPro" id="IPR000387">
    <property type="entry name" value="Tyr_Pase_dom"/>
</dbReference>
<evidence type="ECO:0000259" key="3">
    <source>
        <dbReference type="PROSITE" id="PS50056"/>
    </source>
</evidence>
<accession>A0A8H3EVB7</accession>
<dbReference type="PANTHER" id="PTHR10367:SF25">
    <property type="entry name" value="DUAL SPECIFICITY PHOSPHATASE CATALYTIC DOMAIN PROTEIN (AFU_ORTHOLOGUE AFUA_1G03540)"/>
    <property type="match status" value="1"/>
</dbReference>
<dbReference type="Pfam" id="PF00782">
    <property type="entry name" value="DSPc"/>
    <property type="match status" value="1"/>
</dbReference>
<name>A0A8H3EVB7_9LECA</name>
<dbReference type="InterPro" id="IPR000340">
    <property type="entry name" value="Dual-sp_phosphatase_cat-dom"/>
</dbReference>
<dbReference type="AlphaFoldDB" id="A0A8H3EVB7"/>
<keyword evidence="5" id="KW-1185">Reference proteome</keyword>
<dbReference type="Proteomes" id="UP000664521">
    <property type="component" value="Unassembled WGS sequence"/>
</dbReference>
<dbReference type="PANTHER" id="PTHR10367">
    <property type="entry name" value="MRNA-CAPPING ENZYME"/>
    <property type="match status" value="1"/>
</dbReference>
<dbReference type="FunFam" id="3.90.190.10:FF:000090">
    <property type="entry name" value="Dual specificity phosphatase catalytic domain protein"/>
    <property type="match status" value="1"/>
</dbReference>
<feature type="domain" description="Tyrosine specific protein phosphatases" evidence="3">
    <location>
        <begin position="617"/>
        <end position="683"/>
    </location>
</feature>
<evidence type="ECO:0000313" key="4">
    <source>
        <dbReference type="EMBL" id="CAF9913032.1"/>
    </source>
</evidence>
<dbReference type="SUPFAM" id="SSF53474">
    <property type="entry name" value="alpha/beta-Hydrolases"/>
    <property type="match status" value="1"/>
</dbReference>
<dbReference type="GO" id="GO:0140096">
    <property type="term" value="F:catalytic activity, acting on a protein"/>
    <property type="evidence" value="ECO:0007669"/>
    <property type="project" value="UniProtKB-ARBA"/>
</dbReference>
<reference evidence="4" key="1">
    <citation type="submission" date="2021-03" db="EMBL/GenBank/DDBJ databases">
        <authorList>
            <person name="Tagirdzhanova G."/>
        </authorList>
    </citation>
    <scope>NUCLEOTIDE SEQUENCE</scope>
</reference>
<evidence type="ECO:0000256" key="1">
    <source>
        <dbReference type="SAM" id="MobiDB-lite"/>
    </source>
</evidence>
<proteinExistence type="predicted"/>
<protein>
    <recommendedName>
        <fullName evidence="3">Tyrosine specific protein phosphatases domain-containing protein</fullName>
    </recommendedName>
</protein>
<sequence length="696" mass="77215">MATTFLPSTLLYSVLHGLVVILLIDVVHASSASPIPEPPDFKMPLLPDILRWLRSMSSPVRQHCARILGGRAGAWNMMQLIAFCGLIGAVGSWRSRRKLQHGTLVPDSSDTERTDPGLLKKYTTFKSYTTSFGTYRSIRTFYRPHAQAEKLPSVPNPIPLLVFLHGLGGSLAQFNPLLTSLVNIAPCFGIDLPGCGLSEFSPTAWECYTPAALAELVGKAIDEHCLSSEKQGVVLIAHSMGCSLSAMLASPKSPLRLKENIEVLGLVGLCPRVSPLSEQEKTIFNRILRLPTVIFDIWRRWDRRGGTESNSVARFVGKNADFGAKRLQERFNAQSRTPVWRRMAWGMVPKLGQEMAKSGIEGGLPGPGLWATLDVPLLLIGGESDQVTKPEEVQKIRSVLEIRNEEEPKGAGHGQAGSVNGHSADSTILVGSPSHPQNVDTEIVKVESRDSSNMVVIKDTLGTTSLSKNGRVLRTKILPAPASHALLYDPITYRTVAGNIQPFLADHIDSRLSIGWQLTYLSTEGKWDVKNFKKWSDIPPVSEPIAGIFRAMKTLRQIDDTHSPKEFLRSWSGRVWVVVDISHDSPVYDPREFEEGGIEYHKLPTVSKIPPTPEETQEFIELIDRLRASHGARDDALIGVHCHYGFNRTGFFICAFLIERMGYHTNRALDEFKAHRPDGIKHEHFINALYARYPQP</sequence>
<keyword evidence="2" id="KW-0732">Signal</keyword>
<feature type="region of interest" description="Disordered" evidence="1">
    <location>
        <begin position="404"/>
        <end position="423"/>
    </location>
</feature>
<dbReference type="InterPro" id="IPR029058">
    <property type="entry name" value="AB_hydrolase_fold"/>
</dbReference>
<dbReference type="CDD" id="cd14502">
    <property type="entry name" value="RNA_5'-triphosphatase"/>
    <property type="match status" value="1"/>
</dbReference>
<dbReference type="OrthoDB" id="428974at2759"/>
<feature type="signal peptide" evidence="2">
    <location>
        <begin position="1"/>
        <end position="29"/>
    </location>
</feature>
<organism evidence="4 5">
    <name type="scientific">Heterodermia speciosa</name>
    <dbReference type="NCBI Taxonomy" id="116794"/>
    <lineage>
        <taxon>Eukaryota</taxon>
        <taxon>Fungi</taxon>
        <taxon>Dikarya</taxon>
        <taxon>Ascomycota</taxon>
        <taxon>Pezizomycotina</taxon>
        <taxon>Lecanoromycetes</taxon>
        <taxon>OSLEUM clade</taxon>
        <taxon>Lecanoromycetidae</taxon>
        <taxon>Caliciales</taxon>
        <taxon>Physciaceae</taxon>
        <taxon>Heterodermia</taxon>
    </lineage>
</organism>
<dbReference type="Gene3D" id="3.90.190.10">
    <property type="entry name" value="Protein tyrosine phosphatase superfamily"/>
    <property type="match status" value="1"/>
</dbReference>
<dbReference type="InterPro" id="IPR000073">
    <property type="entry name" value="AB_hydrolase_1"/>
</dbReference>
<dbReference type="PROSITE" id="PS50056">
    <property type="entry name" value="TYR_PHOSPHATASE_2"/>
    <property type="match status" value="1"/>
</dbReference>
<evidence type="ECO:0000313" key="5">
    <source>
        <dbReference type="Proteomes" id="UP000664521"/>
    </source>
</evidence>
<dbReference type="InterPro" id="IPR003595">
    <property type="entry name" value="Tyr_Pase_cat"/>
</dbReference>
<dbReference type="InterPro" id="IPR029021">
    <property type="entry name" value="Prot-tyrosine_phosphatase-like"/>
</dbReference>
<dbReference type="SMART" id="SM00404">
    <property type="entry name" value="PTPc_motif"/>
    <property type="match status" value="1"/>
</dbReference>